<keyword evidence="20" id="KW-1185">Reference proteome</keyword>
<evidence type="ECO:0000256" key="3">
    <source>
        <dbReference type="ARBA" id="ARBA00021740"/>
    </source>
</evidence>
<dbReference type="Proteomes" id="UP000315321">
    <property type="component" value="Unassembled WGS sequence"/>
</dbReference>
<keyword evidence="6" id="KW-0716">Sensory transduction</keyword>
<dbReference type="Gene3D" id="3.30.450.20">
    <property type="entry name" value="PAS domain"/>
    <property type="match status" value="2"/>
</dbReference>
<dbReference type="InterPro" id="IPR036890">
    <property type="entry name" value="HATPase_C_sf"/>
</dbReference>
<sequence length="481" mass="52374">MPAPPLSDSVAGAREVPIVAADRNEQEKASLYAFLKVFPQAVYVTDVEDRLVFFNEAARHLWRPEPRLGTADFSRSWRLFGPDGRSMSYAQSPIALASAERELRRGHELVIEGPDGLRVTVLAFSTPLLDDGGTITGAVNLLIDVSDRSVAYETAQRLAAIVETSADAILTKDLDGIVTSWNKGAERLFGYTAEEIVGKSVSVLVLPDRPDEEPNILARIRAGERIEHYETTRLRKVGSLVDISLSVSPIQDHSGRIMGASTIARDISERRRAEEQQHLLIREMDHRVKNLFSLASSIVSLSRRSATSVDDLASVVVSRLNALSQAHALTVPHTSAANMRLQQATTLHTLMRTILSPYDECDATPGSRVTIEGPDIDVAGGAVSGFALLFHEFATNAAKYGALSVRNGGMDIRCEDQGATFILTWKERGGPRIDRAPDSDGFGTLLARSTVRGQLGGEITREWKPEGLSIRLTVATDRLAG</sequence>
<dbReference type="NCBIfam" id="TIGR00229">
    <property type="entry name" value="sensory_box"/>
    <property type="match status" value="1"/>
</dbReference>
<dbReference type="InterPro" id="IPR011102">
    <property type="entry name" value="Sig_transdc_His_kinase_HWE"/>
</dbReference>
<keyword evidence="9" id="KW-0808">Transferase</keyword>
<dbReference type="SUPFAM" id="SSF55785">
    <property type="entry name" value="PYP-like sensor domain (PAS domain)"/>
    <property type="match status" value="2"/>
</dbReference>
<accession>A0ABY3DT05</accession>
<keyword evidence="15" id="KW-0843">Virulence</keyword>
<comment type="catalytic activity">
    <reaction evidence="1">
        <text>ATP + protein L-histidine = ADP + protein N-phospho-L-histidine.</text>
        <dbReference type="EC" id="2.7.13.3"/>
    </reaction>
</comment>
<dbReference type="PROSITE" id="PS50113">
    <property type="entry name" value="PAC"/>
    <property type="match status" value="2"/>
</dbReference>
<dbReference type="InterPro" id="IPR035965">
    <property type="entry name" value="PAS-like_dom_sf"/>
</dbReference>
<keyword evidence="7" id="KW-0285">Flavoprotein</keyword>
<organism evidence="19 20">
    <name type="scientific">Ancylobacter moscoviensis</name>
    <dbReference type="NCBI Taxonomy" id="2597768"/>
    <lineage>
        <taxon>Bacteria</taxon>
        <taxon>Pseudomonadati</taxon>
        <taxon>Pseudomonadota</taxon>
        <taxon>Alphaproteobacteria</taxon>
        <taxon>Hyphomicrobiales</taxon>
        <taxon>Xanthobacteraceae</taxon>
        <taxon>Ancylobacter</taxon>
    </lineage>
</organism>
<dbReference type="EMBL" id="VMBP01000002">
    <property type="protein sequence ID" value="TSJ63092.1"/>
    <property type="molecule type" value="Genomic_DNA"/>
</dbReference>
<dbReference type="PANTHER" id="PTHR41523">
    <property type="entry name" value="TWO-COMPONENT SYSTEM SENSOR PROTEIN"/>
    <property type="match status" value="1"/>
</dbReference>
<evidence type="ECO:0000256" key="14">
    <source>
        <dbReference type="ARBA" id="ARBA00022991"/>
    </source>
</evidence>
<evidence type="ECO:0000256" key="12">
    <source>
        <dbReference type="ARBA" id="ARBA00022777"/>
    </source>
</evidence>
<keyword evidence="14" id="KW-0157">Chromophore</keyword>
<evidence type="ECO:0000256" key="10">
    <source>
        <dbReference type="ARBA" id="ARBA00022737"/>
    </source>
</evidence>
<reference evidence="19 20" key="1">
    <citation type="submission" date="2019-07" db="EMBL/GenBank/DDBJ databases">
        <authorList>
            <person name="Grouzdev D.S."/>
        </authorList>
    </citation>
    <scope>NUCLEOTIDE SEQUENCE [LARGE SCALE GENOMIC DNA]</scope>
    <source>
        <strain evidence="19 20">3C</strain>
    </source>
</reference>
<dbReference type="PANTHER" id="PTHR41523:SF8">
    <property type="entry name" value="ETHYLENE RESPONSE SENSOR PROTEIN"/>
    <property type="match status" value="1"/>
</dbReference>
<evidence type="ECO:0000256" key="1">
    <source>
        <dbReference type="ARBA" id="ARBA00000085"/>
    </source>
</evidence>
<evidence type="ECO:0000256" key="9">
    <source>
        <dbReference type="ARBA" id="ARBA00022679"/>
    </source>
</evidence>
<comment type="caution">
    <text evidence="19">The sequence shown here is derived from an EMBL/GenBank/DDBJ whole genome shotgun (WGS) entry which is preliminary data.</text>
</comment>
<keyword evidence="12" id="KW-0418">Kinase</keyword>
<evidence type="ECO:0000259" key="18">
    <source>
        <dbReference type="PROSITE" id="PS50113"/>
    </source>
</evidence>
<dbReference type="EC" id="2.7.13.3" evidence="2"/>
<keyword evidence="4" id="KW-0600">Photoreceptor protein</keyword>
<dbReference type="InterPro" id="IPR000014">
    <property type="entry name" value="PAS"/>
</dbReference>
<evidence type="ECO:0000256" key="11">
    <source>
        <dbReference type="ARBA" id="ARBA00022741"/>
    </source>
</evidence>
<evidence type="ECO:0000259" key="17">
    <source>
        <dbReference type="PROSITE" id="PS50112"/>
    </source>
</evidence>
<evidence type="ECO:0000256" key="8">
    <source>
        <dbReference type="ARBA" id="ARBA00022643"/>
    </source>
</evidence>
<evidence type="ECO:0000256" key="7">
    <source>
        <dbReference type="ARBA" id="ARBA00022630"/>
    </source>
</evidence>
<evidence type="ECO:0000313" key="19">
    <source>
        <dbReference type="EMBL" id="TSJ63092.1"/>
    </source>
</evidence>
<feature type="domain" description="PAS" evidence="17">
    <location>
        <begin position="154"/>
        <end position="224"/>
    </location>
</feature>
<dbReference type="Pfam" id="PF00989">
    <property type="entry name" value="PAS"/>
    <property type="match status" value="1"/>
</dbReference>
<keyword evidence="13" id="KW-0067">ATP-binding</keyword>
<keyword evidence="5" id="KW-0597">Phosphoprotein</keyword>
<evidence type="ECO:0000256" key="5">
    <source>
        <dbReference type="ARBA" id="ARBA00022553"/>
    </source>
</evidence>
<feature type="domain" description="PAC" evidence="18">
    <location>
        <begin position="105"/>
        <end position="157"/>
    </location>
</feature>
<dbReference type="PROSITE" id="PS50112">
    <property type="entry name" value="PAS"/>
    <property type="match status" value="1"/>
</dbReference>
<keyword evidence="16" id="KW-0675">Receptor</keyword>
<dbReference type="Pfam" id="PF13426">
    <property type="entry name" value="PAS_9"/>
    <property type="match status" value="1"/>
</dbReference>
<dbReference type="RefSeq" id="WP_144342581.1">
    <property type="nucleotide sequence ID" value="NZ_VMBP01000002.1"/>
</dbReference>
<gene>
    <name evidence="19" type="ORF">FO470_08935</name>
</gene>
<feature type="domain" description="PAC" evidence="18">
    <location>
        <begin position="227"/>
        <end position="279"/>
    </location>
</feature>
<keyword evidence="11" id="KW-0547">Nucleotide-binding</keyword>
<dbReference type="Pfam" id="PF07536">
    <property type="entry name" value="HWE_HK"/>
    <property type="match status" value="1"/>
</dbReference>
<dbReference type="InterPro" id="IPR013767">
    <property type="entry name" value="PAS_fold"/>
</dbReference>
<proteinExistence type="predicted"/>
<evidence type="ECO:0000256" key="2">
    <source>
        <dbReference type="ARBA" id="ARBA00012438"/>
    </source>
</evidence>
<keyword evidence="10" id="KW-0677">Repeat</keyword>
<dbReference type="SMART" id="SM00091">
    <property type="entry name" value="PAS"/>
    <property type="match status" value="2"/>
</dbReference>
<evidence type="ECO:0000256" key="16">
    <source>
        <dbReference type="ARBA" id="ARBA00023170"/>
    </source>
</evidence>
<evidence type="ECO:0000256" key="4">
    <source>
        <dbReference type="ARBA" id="ARBA00022543"/>
    </source>
</evidence>
<dbReference type="Gene3D" id="3.30.565.10">
    <property type="entry name" value="Histidine kinase-like ATPase, C-terminal domain"/>
    <property type="match status" value="1"/>
</dbReference>
<dbReference type="SMART" id="SM00911">
    <property type="entry name" value="HWE_HK"/>
    <property type="match status" value="1"/>
</dbReference>
<dbReference type="InterPro" id="IPR000700">
    <property type="entry name" value="PAS-assoc_C"/>
</dbReference>
<name>A0ABY3DT05_9HYPH</name>
<evidence type="ECO:0000256" key="6">
    <source>
        <dbReference type="ARBA" id="ARBA00022606"/>
    </source>
</evidence>
<evidence type="ECO:0000256" key="13">
    <source>
        <dbReference type="ARBA" id="ARBA00022840"/>
    </source>
</evidence>
<dbReference type="SMART" id="SM00086">
    <property type="entry name" value="PAC"/>
    <property type="match status" value="2"/>
</dbReference>
<evidence type="ECO:0000256" key="15">
    <source>
        <dbReference type="ARBA" id="ARBA00023026"/>
    </source>
</evidence>
<dbReference type="CDD" id="cd00130">
    <property type="entry name" value="PAS"/>
    <property type="match status" value="1"/>
</dbReference>
<protein>
    <recommendedName>
        <fullName evidence="3">Blue-light-activated histidine kinase</fullName>
        <ecNumber evidence="2">2.7.13.3</ecNumber>
    </recommendedName>
</protein>
<keyword evidence="8" id="KW-0288">FMN</keyword>
<evidence type="ECO:0000313" key="20">
    <source>
        <dbReference type="Proteomes" id="UP000315321"/>
    </source>
</evidence>
<dbReference type="InterPro" id="IPR001610">
    <property type="entry name" value="PAC"/>
</dbReference>